<comment type="subcellular location">
    <subcellularLocation>
        <location evidence="1">Cytoplasm</location>
    </subcellularLocation>
</comment>
<evidence type="ECO:0000256" key="4">
    <source>
        <dbReference type="ARBA" id="ARBA00022490"/>
    </source>
</evidence>
<dbReference type="Proteomes" id="UP000886881">
    <property type="component" value="Unassembled WGS sequence"/>
</dbReference>
<dbReference type="GO" id="GO:0005524">
    <property type="term" value="F:ATP binding"/>
    <property type="evidence" value="ECO:0007669"/>
    <property type="project" value="UniProtKB-KW"/>
</dbReference>
<keyword evidence="7" id="KW-0547">Nucleotide-binding</keyword>
<proteinExistence type="inferred from homology"/>
<evidence type="ECO:0000256" key="3">
    <source>
        <dbReference type="ARBA" id="ARBA00019010"/>
    </source>
</evidence>
<gene>
    <name evidence="11" type="primary">tsaE</name>
    <name evidence="11" type="ORF">IAC35_04905</name>
</gene>
<evidence type="ECO:0000256" key="9">
    <source>
        <dbReference type="ARBA" id="ARBA00022842"/>
    </source>
</evidence>
<accession>A0A9D1GNW0</accession>
<dbReference type="NCBIfam" id="TIGR00150">
    <property type="entry name" value="T6A_YjeE"/>
    <property type="match status" value="1"/>
</dbReference>
<dbReference type="Pfam" id="PF02367">
    <property type="entry name" value="TsaE"/>
    <property type="match status" value="1"/>
</dbReference>
<dbReference type="PANTHER" id="PTHR33540">
    <property type="entry name" value="TRNA THREONYLCARBAMOYLADENOSINE BIOSYNTHESIS PROTEIN TSAE"/>
    <property type="match status" value="1"/>
</dbReference>
<dbReference type="Gene3D" id="3.40.50.300">
    <property type="entry name" value="P-loop containing nucleotide triphosphate hydrolases"/>
    <property type="match status" value="1"/>
</dbReference>
<keyword evidence="4" id="KW-0963">Cytoplasm</keyword>
<protein>
    <recommendedName>
        <fullName evidence="3">tRNA threonylcarbamoyladenosine biosynthesis protein TsaE</fullName>
    </recommendedName>
    <alternativeName>
        <fullName evidence="10">t(6)A37 threonylcarbamoyladenosine biosynthesis protein TsaE</fullName>
    </alternativeName>
</protein>
<dbReference type="SUPFAM" id="SSF52540">
    <property type="entry name" value="P-loop containing nucleoside triphosphate hydrolases"/>
    <property type="match status" value="1"/>
</dbReference>
<evidence type="ECO:0000256" key="10">
    <source>
        <dbReference type="ARBA" id="ARBA00032441"/>
    </source>
</evidence>
<dbReference type="InterPro" id="IPR027417">
    <property type="entry name" value="P-loop_NTPase"/>
</dbReference>
<dbReference type="PANTHER" id="PTHR33540:SF2">
    <property type="entry name" value="TRNA THREONYLCARBAMOYLADENOSINE BIOSYNTHESIS PROTEIN TSAE"/>
    <property type="match status" value="1"/>
</dbReference>
<reference evidence="11" key="1">
    <citation type="submission" date="2020-10" db="EMBL/GenBank/DDBJ databases">
        <authorList>
            <person name="Gilroy R."/>
        </authorList>
    </citation>
    <scope>NUCLEOTIDE SEQUENCE</scope>
    <source>
        <strain evidence="11">ChiHecec2B26-709</strain>
    </source>
</reference>
<evidence type="ECO:0000313" key="12">
    <source>
        <dbReference type="Proteomes" id="UP000886881"/>
    </source>
</evidence>
<dbReference type="EMBL" id="DVLC01000094">
    <property type="protein sequence ID" value="HIT47179.1"/>
    <property type="molecule type" value="Genomic_DNA"/>
</dbReference>
<evidence type="ECO:0000256" key="2">
    <source>
        <dbReference type="ARBA" id="ARBA00007599"/>
    </source>
</evidence>
<keyword evidence="5" id="KW-0819">tRNA processing</keyword>
<dbReference type="GO" id="GO:0005737">
    <property type="term" value="C:cytoplasm"/>
    <property type="evidence" value="ECO:0007669"/>
    <property type="project" value="UniProtKB-SubCell"/>
</dbReference>
<dbReference type="GO" id="GO:0002949">
    <property type="term" value="P:tRNA threonylcarbamoyladenosine modification"/>
    <property type="evidence" value="ECO:0007669"/>
    <property type="project" value="InterPro"/>
</dbReference>
<organism evidence="11 12">
    <name type="scientific">Candidatus Cryptobacteroides merdipullorum</name>
    <dbReference type="NCBI Taxonomy" id="2840771"/>
    <lineage>
        <taxon>Bacteria</taxon>
        <taxon>Pseudomonadati</taxon>
        <taxon>Bacteroidota</taxon>
        <taxon>Bacteroidia</taxon>
        <taxon>Bacteroidales</taxon>
        <taxon>Candidatus Cryptobacteroides</taxon>
    </lineage>
</organism>
<evidence type="ECO:0000256" key="1">
    <source>
        <dbReference type="ARBA" id="ARBA00004496"/>
    </source>
</evidence>
<evidence type="ECO:0000256" key="7">
    <source>
        <dbReference type="ARBA" id="ARBA00022741"/>
    </source>
</evidence>
<reference evidence="11" key="2">
    <citation type="journal article" date="2021" name="PeerJ">
        <title>Extensive microbial diversity within the chicken gut microbiome revealed by metagenomics and culture.</title>
        <authorList>
            <person name="Gilroy R."/>
            <person name="Ravi A."/>
            <person name="Getino M."/>
            <person name="Pursley I."/>
            <person name="Horton D.L."/>
            <person name="Alikhan N.F."/>
            <person name="Baker D."/>
            <person name="Gharbi K."/>
            <person name="Hall N."/>
            <person name="Watson M."/>
            <person name="Adriaenssens E.M."/>
            <person name="Foster-Nyarko E."/>
            <person name="Jarju S."/>
            <person name="Secka A."/>
            <person name="Antonio M."/>
            <person name="Oren A."/>
            <person name="Chaudhuri R.R."/>
            <person name="La Ragione R."/>
            <person name="Hildebrand F."/>
            <person name="Pallen M.J."/>
        </authorList>
    </citation>
    <scope>NUCLEOTIDE SEQUENCE</scope>
    <source>
        <strain evidence="11">ChiHecec2B26-709</strain>
    </source>
</reference>
<evidence type="ECO:0000256" key="6">
    <source>
        <dbReference type="ARBA" id="ARBA00022723"/>
    </source>
</evidence>
<dbReference type="InterPro" id="IPR003442">
    <property type="entry name" value="T6A_TsaE"/>
</dbReference>
<name>A0A9D1GNW0_9BACT</name>
<dbReference type="AlphaFoldDB" id="A0A9D1GNW0"/>
<sequence length="141" mass="15361">MQHGLFMKDLSEIDSAAREFLKLAAGHSIVAFHAPMGAGKTTFIKALCNCLGVSSDTVSSPTFAIVNEYAAGSGDAIYHFDFYRITKEEEALDIGLYDYLDSGSLCLIEWPENIASLLPEETLMVDISVGDDGSRTISWQD</sequence>
<dbReference type="GO" id="GO:0046872">
    <property type="term" value="F:metal ion binding"/>
    <property type="evidence" value="ECO:0007669"/>
    <property type="project" value="UniProtKB-KW"/>
</dbReference>
<keyword evidence="9" id="KW-0460">Magnesium</keyword>
<evidence type="ECO:0000256" key="5">
    <source>
        <dbReference type="ARBA" id="ARBA00022694"/>
    </source>
</evidence>
<evidence type="ECO:0000313" key="11">
    <source>
        <dbReference type="EMBL" id="HIT47179.1"/>
    </source>
</evidence>
<keyword evidence="8" id="KW-0067">ATP-binding</keyword>
<keyword evidence="6" id="KW-0479">Metal-binding</keyword>
<evidence type="ECO:0000256" key="8">
    <source>
        <dbReference type="ARBA" id="ARBA00022840"/>
    </source>
</evidence>
<comment type="similarity">
    <text evidence="2">Belongs to the TsaE family.</text>
</comment>
<comment type="caution">
    <text evidence="11">The sequence shown here is derived from an EMBL/GenBank/DDBJ whole genome shotgun (WGS) entry which is preliminary data.</text>
</comment>